<gene>
    <name evidence="1" type="ORF">ED208_06345</name>
</gene>
<evidence type="ECO:0000313" key="2">
    <source>
        <dbReference type="Proteomes" id="UP000282106"/>
    </source>
</evidence>
<dbReference type="EMBL" id="RJVO01000002">
    <property type="protein sequence ID" value="ROH91986.1"/>
    <property type="molecule type" value="Genomic_DNA"/>
</dbReference>
<dbReference type="Gene3D" id="2.60.120.620">
    <property type="entry name" value="q2cbj1_9rhob like domain"/>
    <property type="match status" value="1"/>
</dbReference>
<dbReference type="Proteomes" id="UP000282106">
    <property type="component" value="Unassembled WGS sequence"/>
</dbReference>
<dbReference type="AlphaFoldDB" id="A0A3N0VGV7"/>
<dbReference type="InterPro" id="IPR012668">
    <property type="entry name" value="CHP02466"/>
</dbReference>
<organism evidence="1 2">
    <name type="scientific">Stagnimonas aquatica</name>
    <dbReference type="NCBI Taxonomy" id="2689987"/>
    <lineage>
        <taxon>Bacteria</taxon>
        <taxon>Pseudomonadati</taxon>
        <taxon>Pseudomonadota</taxon>
        <taxon>Gammaproteobacteria</taxon>
        <taxon>Nevskiales</taxon>
        <taxon>Nevskiaceae</taxon>
        <taxon>Stagnimonas</taxon>
    </lineage>
</organism>
<sequence>MFGLWGGVHELRQDKYHQPQMNLQITTPFATPFGFARHPAPSSLNAELRRLFLEKEKDPSSANAKATMQVTKDLFESRFDLFNWPEPCVRELREFCWRHLHHFVSTLHGQEATTLSRIIGHADAWFHVTRQHGYFGLHNHPMASWSGVYCVDSGCNGEEPEKGGLLSFPHPNLAAAMFKDAANSKLRIPYGYQSREYFLNPGDLLLFPSWVSHQVTPFFGDSPRITVAFNAWFTFSQ</sequence>
<reference evidence="1 2" key="1">
    <citation type="submission" date="2018-10" db="EMBL/GenBank/DDBJ databases">
        <authorList>
            <person name="Chen W.-M."/>
        </authorList>
    </citation>
    <scope>NUCLEOTIDE SEQUENCE [LARGE SCALE GENOMIC DNA]</scope>
    <source>
        <strain evidence="1 2">THS-13</strain>
    </source>
</reference>
<name>A0A3N0VGV7_9GAMM</name>
<dbReference type="InParanoid" id="A0A3N0VGV7"/>
<comment type="caution">
    <text evidence="1">The sequence shown here is derived from an EMBL/GenBank/DDBJ whole genome shotgun (WGS) entry which is preliminary data.</text>
</comment>
<evidence type="ECO:0000313" key="1">
    <source>
        <dbReference type="EMBL" id="ROH91986.1"/>
    </source>
</evidence>
<evidence type="ECO:0008006" key="3">
    <source>
        <dbReference type="Google" id="ProtNLM"/>
    </source>
</evidence>
<protein>
    <recommendedName>
        <fullName evidence="3">JmjC domain-containing protein</fullName>
    </recommendedName>
</protein>
<proteinExistence type="predicted"/>
<accession>A0A3N0VGV7</accession>
<dbReference type="Pfam" id="PF13759">
    <property type="entry name" value="2OG-FeII_Oxy_5"/>
    <property type="match status" value="1"/>
</dbReference>
<keyword evidence="2" id="KW-1185">Reference proteome</keyword>